<evidence type="ECO:0000256" key="5">
    <source>
        <dbReference type="ARBA" id="ARBA00023002"/>
    </source>
</evidence>
<dbReference type="Gene3D" id="3.30.465.10">
    <property type="match status" value="1"/>
</dbReference>
<dbReference type="InterPro" id="IPR006094">
    <property type="entry name" value="Oxid_FAD_bind_N"/>
</dbReference>
<accession>A0A2N6T168</accession>
<organism evidence="7 8">
    <name type="scientific">Corynebacterium xerosis</name>
    <dbReference type="NCBI Taxonomy" id="1725"/>
    <lineage>
        <taxon>Bacteria</taxon>
        <taxon>Bacillati</taxon>
        <taxon>Actinomycetota</taxon>
        <taxon>Actinomycetes</taxon>
        <taxon>Mycobacteriales</taxon>
        <taxon>Corynebacteriaceae</taxon>
        <taxon>Corynebacterium</taxon>
    </lineage>
</organism>
<dbReference type="InterPro" id="IPR016164">
    <property type="entry name" value="FAD-linked_Oxase-like_C"/>
</dbReference>
<dbReference type="SUPFAM" id="SSF55103">
    <property type="entry name" value="FAD-linked oxidases, C-terminal domain"/>
    <property type="match status" value="1"/>
</dbReference>
<dbReference type="GO" id="GO:0071949">
    <property type="term" value="F:FAD binding"/>
    <property type="evidence" value="ECO:0007669"/>
    <property type="project" value="InterPro"/>
</dbReference>
<evidence type="ECO:0000256" key="3">
    <source>
        <dbReference type="ARBA" id="ARBA00022630"/>
    </source>
</evidence>
<protein>
    <submittedName>
        <fullName evidence="7">FAD-binding oxidoreductase</fullName>
    </submittedName>
</protein>
<evidence type="ECO:0000256" key="1">
    <source>
        <dbReference type="ARBA" id="ARBA00001974"/>
    </source>
</evidence>
<keyword evidence="4" id="KW-0274">FAD</keyword>
<dbReference type="SUPFAM" id="SSF56176">
    <property type="entry name" value="FAD-binding/transporter-associated domain-like"/>
    <property type="match status" value="1"/>
</dbReference>
<dbReference type="AlphaFoldDB" id="A0A2N6T168"/>
<evidence type="ECO:0000259" key="6">
    <source>
        <dbReference type="PROSITE" id="PS51387"/>
    </source>
</evidence>
<reference evidence="7 8" key="1">
    <citation type="submission" date="2017-09" db="EMBL/GenBank/DDBJ databases">
        <title>Bacterial strain isolated from the female urinary microbiota.</title>
        <authorList>
            <person name="Thomas-White K."/>
            <person name="Kumar N."/>
            <person name="Forster S."/>
            <person name="Putonti C."/>
            <person name="Lawley T."/>
            <person name="Wolfe A.J."/>
        </authorList>
    </citation>
    <scope>NUCLEOTIDE SEQUENCE [LARGE SCALE GENOMIC DNA]</scope>
    <source>
        <strain evidence="7 8">UMB0908</strain>
    </source>
</reference>
<name>A0A2N6T168_9CORY</name>
<comment type="caution">
    <text evidence="7">The sequence shown here is derived from an EMBL/GenBank/DDBJ whole genome shotgun (WGS) entry which is preliminary data.</text>
</comment>
<dbReference type="Gene3D" id="1.10.45.10">
    <property type="entry name" value="Vanillyl-alcohol Oxidase, Chain A, domain 4"/>
    <property type="match status" value="1"/>
</dbReference>
<proteinExistence type="inferred from homology"/>
<evidence type="ECO:0000313" key="8">
    <source>
        <dbReference type="Proteomes" id="UP000235363"/>
    </source>
</evidence>
<sequence>MASRAIQELTDSLPDGAVIVDADVAAAYSRDRTDVLAAGAPLAVVSARSTGDVAHAMAWAHAHDVPVVTRGAGTGLSGGATASPGCLVMSLAKMNRILSIEPDDFVARVEAGVINGYLDRAAKPHGLMYAPDPSSMDISTIGGNIATNAGGLRCVKYGVTRNSVRSLTVVLADGRVLRTGHDTVKGVSGLDLVGLFCGSEGTLGVITEATVALVPRPAGDPVTLLAPFPTADAALGAVSAAMRLGADPELMEFMDRRTLQSIDDWKGTDFASSGGMVLSQVTGADAAARAALIAEAFRAGGADDVAVSATAAEGEQLIAIRRLAYPAKERLGHALTEDVCVPRSRLAHMMRFIDRLAAEKDLTICTVAHAGDGNLHPVFIYDGATPADVPDVVWESAGEIFREALRVGGTLTGEHGVGTLKRRFLVEELGDVGVDVQRAIKAALDPKGLLNPGKALA</sequence>
<dbReference type="EMBL" id="PNHF01000003">
    <property type="protein sequence ID" value="PMC63063.1"/>
    <property type="molecule type" value="Genomic_DNA"/>
</dbReference>
<dbReference type="InterPro" id="IPR036318">
    <property type="entry name" value="FAD-bd_PCMH-like_sf"/>
</dbReference>
<dbReference type="PANTHER" id="PTHR42934:SF2">
    <property type="entry name" value="GLYCOLATE OXIDASE SUBUNIT GLCD"/>
    <property type="match status" value="1"/>
</dbReference>
<dbReference type="InterPro" id="IPR051914">
    <property type="entry name" value="FAD-linked_OxidoTrans_Type4"/>
</dbReference>
<comment type="similarity">
    <text evidence="2">Belongs to the FAD-binding oxidoreductase/transferase type 4 family.</text>
</comment>
<dbReference type="InterPro" id="IPR016169">
    <property type="entry name" value="FAD-bd_PCMH_sub2"/>
</dbReference>
<evidence type="ECO:0000256" key="2">
    <source>
        <dbReference type="ARBA" id="ARBA00008000"/>
    </source>
</evidence>
<dbReference type="Pfam" id="PF02913">
    <property type="entry name" value="FAD-oxidase_C"/>
    <property type="match status" value="1"/>
</dbReference>
<dbReference type="InterPro" id="IPR016166">
    <property type="entry name" value="FAD-bd_PCMH"/>
</dbReference>
<dbReference type="InterPro" id="IPR016171">
    <property type="entry name" value="Vanillyl_alc_oxidase_C-sub2"/>
</dbReference>
<comment type="cofactor">
    <cofactor evidence="1">
        <name>FAD</name>
        <dbReference type="ChEBI" id="CHEBI:57692"/>
    </cofactor>
</comment>
<keyword evidence="3" id="KW-0285">Flavoprotein</keyword>
<dbReference type="FunFam" id="3.30.70.2740:FF:000001">
    <property type="entry name" value="D-lactate dehydrogenase mitochondrial"/>
    <property type="match status" value="1"/>
</dbReference>
<dbReference type="InterPro" id="IPR004113">
    <property type="entry name" value="FAD-bd_oxidored_4_C"/>
</dbReference>
<dbReference type="FunFam" id="1.10.45.10:FF:000001">
    <property type="entry name" value="D-lactate dehydrogenase mitochondrial"/>
    <property type="match status" value="1"/>
</dbReference>
<dbReference type="Pfam" id="PF01565">
    <property type="entry name" value="FAD_binding_4"/>
    <property type="match status" value="1"/>
</dbReference>
<dbReference type="PANTHER" id="PTHR42934">
    <property type="entry name" value="GLYCOLATE OXIDASE SUBUNIT GLCD"/>
    <property type="match status" value="1"/>
</dbReference>
<evidence type="ECO:0000256" key="4">
    <source>
        <dbReference type="ARBA" id="ARBA00022827"/>
    </source>
</evidence>
<feature type="domain" description="FAD-binding PCMH-type" evidence="6">
    <location>
        <begin position="37"/>
        <end position="216"/>
    </location>
</feature>
<dbReference type="Gene3D" id="3.30.70.2740">
    <property type="match status" value="1"/>
</dbReference>
<dbReference type="GO" id="GO:0016491">
    <property type="term" value="F:oxidoreductase activity"/>
    <property type="evidence" value="ECO:0007669"/>
    <property type="project" value="UniProtKB-KW"/>
</dbReference>
<dbReference type="STRING" id="1725.WU86_09225"/>
<dbReference type="RefSeq" id="WP_102212018.1">
    <property type="nucleotide sequence ID" value="NZ_PNHF01000003.1"/>
</dbReference>
<evidence type="ECO:0000313" key="7">
    <source>
        <dbReference type="EMBL" id="PMC63063.1"/>
    </source>
</evidence>
<gene>
    <name evidence="7" type="ORF">CJ204_02170</name>
</gene>
<keyword evidence="5" id="KW-0560">Oxidoreductase</keyword>
<dbReference type="PROSITE" id="PS51387">
    <property type="entry name" value="FAD_PCMH"/>
    <property type="match status" value="1"/>
</dbReference>
<dbReference type="Proteomes" id="UP000235363">
    <property type="component" value="Unassembled WGS sequence"/>
</dbReference>